<dbReference type="Pfam" id="PF02311">
    <property type="entry name" value="AraC_binding"/>
    <property type="match status" value="1"/>
</dbReference>
<evidence type="ECO:0000256" key="1">
    <source>
        <dbReference type="ARBA" id="ARBA00023015"/>
    </source>
</evidence>
<dbReference type="STRING" id="267850.ADINL_0120"/>
<organism evidence="6 7">
    <name type="scientific">Nitrincola lacisaponensis</name>
    <dbReference type="NCBI Taxonomy" id="267850"/>
    <lineage>
        <taxon>Bacteria</taxon>
        <taxon>Pseudomonadati</taxon>
        <taxon>Pseudomonadota</taxon>
        <taxon>Gammaproteobacteria</taxon>
        <taxon>Oceanospirillales</taxon>
        <taxon>Oceanospirillaceae</taxon>
        <taxon>Nitrincola</taxon>
    </lineage>
</organism>
<dbReference type="PROSITE" id="PS00041">
    <property type="entry name" value="HTH_ARAC_FAMILY_1"/>
    <property type="match status" value="1"/>
</dbReference>
<dbReference type="PATRIC" id="fig|267850.7.peg.120"/>
<comment type="caution">
    <text evidence="6">The sequence shown here is derived from an EMBL/GenBank/DDBJ whole genome shotgun (WGS) entry which is preliminary data.</text>
</comment>
<dbReference type="Proteomes" id="UP000027318">
    <property type="component" value="Unassembled WGS sequence"/>
</dbReference>
<evidence type="ECO:0000313" key="6">
    <source>
        <dbReference type="EMBL" id="KDE41440.1"/>
    </source>
</evidence>
<evidence type="ECO:0000256" key="2">
    <source>
        <dbReference type="ARBA" id="ARBA00023125"/>
    </source>
</evidence>
<name>A0A063Y8M1_9GAMM</name>
<dbReference type="PROSITE" id="PS01124">
    <property type="entry name" value="HTH_ARAC_FAMILY_2"/>
    <property type="match status" value="1"/>
</dbReference>
<dbReference type="EMBL" id="JMSZ01000001">
    <property type="protein sequence ID" value="KDE41440.1"/>
    <property type="molecule type" value="Genomic_DNA"/>
</dbReference>
<feature type="domain" description="HTH araC/xylS-type" evidence="5">
    <location>
        <begin position="174"/>
        <end position="271"/>
    </location>
</feature>
<dbReference type="InterPro" id="IPR003313">
    <property type="entry name" value="AraC-bd"/>
</dbReference>
<dbReference type="SUPFAM" id="SSF51215">
    <property type="entry name" value="Regulatory protein AraC"/>
    <property type="match status" value="1"/>
</dbReference>
<dbReference type="InterPro" id="IPR009057">
    <property type="entry name" value="Homeodomain-like_sf"/>
</dbReference>
<dbReference type="InterPro" id="IPR037923">
    <property type="entry name" value="HTH-like"/>
</dbReference>
<keyword evidence="4" id="KW-0804">Transcription</keyword>
<evidence type="ECO:0000259" key="5">
    <source>
        <dbReference type="PROSITE" id="PS01124"/>
    </source>
</evidence>
<dbReference type="InterPro" id="IPR018060">
    <property type="entry name" value="HTH_AraC"/>
</dbReference>
<reference evidence="6 7" key="1">
    <citation type="journal article" date="2005" name="Int. J. Syst. Evol. Microbiol.">
        <title>Nitrincola lacisaponensis gen. nov., sp. nov., a novel alkaliphilic bacterium isolated from an alkaline, saline lake.</title>
        <authorList>
            <person name="Dimitriu P.A."/>
            <person name="Shukla S.K."/>
            <person name="Conradt J."/>
            <person name="Marquez M.C."/>
            <person name="Ventosa A."/>
            <person name="Maglia A."/>
            <person name="Peyton B.M."/>
            <person name="Pinkart H.C."/>
            <person name="Mormile M.R."/>
        </authorList>
    </citation>
    <scope>NUCLEOTIDE SEQUENCE [LARGE SCALE GENOMIC DNA]</scope>
    <source>
        <strain evidence="6 7">4CA</strain>
    </source>
</reference>
<evidence type="ECO:0000256" key="3">
    <source>
        <dbReference type="ARBA" id="ARBA00023159"/>
    </source>
</evidence>
<dbReference type="Pfam" id="PF12833">
    <property type="entry name" value="HTH_18"/>
    <property type="match status" value="1"/>
</dbReference>
<accession>A0A063Y8M1</accession>
<evidence type="ECO:0000313" key="7">
    <source>
        <dbReference type="Proteomes" id="UP000027318"/>
    </source>
</evidence>
<dbReference type="SUPFAM" id="SSF46689">
    <property type="entry name" value="Homeodomain-like"/>
    <property type="match status" value="2"/>
</dbReference>
<dbReference type="AlphaFoldDB" id="A0A063Y8M1"/>
<dbReference type="SMART" id="SM00342">
    <property type="entry name" value="HTH_ARAC"/>
    <property type="match status" value="1"/>
</dbReference>
<dbReference type="GO" id="GO:0003700">
    <property type="term" value="F:DNA-binding transcription factor activity"/>
    <property type="evidence" value="ECO:0007669"/>
    <property type="project" value="InterPro"/>
</dbReference>
<dbReference type="InterPro" id="IPR018062">
    <property type="entry name" value="HTH_AraC-typ_CS"/>
</dbReference>
<keyword evidence="1" id="KW-0805">Transcription regulation</keyword>
<dbReference type="Gene3D" id="2.60.120.10">
    <property type="entry name" value="Jelly Rolls"/>
    <property type="match status" value="1"/>
</dbReference>
<dbReference type="InterPro" id="IPR014710">
    <property type="entry name" value="RmlC-like_jellyroll"/>
</dbReference>
<protein>
    <submittedName>
        <fullName evidence="6">Transcriptional regulator, AraC family</fullName>
    </submittedName>
</protein>
<dbReference type="RefSeq" id="WP_036542468.1">
    <property type="nucleotide sequence ID" value="NZ_JMSZ01000001.1"/>
</dbReference>
<gene>
    <name evidence="6" type="ORF">ADINL_0120</name>
</gene>
<dbReference type="OrthoDB" id="9809338at2"/>
<sequence>MNTTPRFWRDPALPQVELRYIEDGRQLRYAPHSHRQWSLGAILAGQSHFEYAGQQQIIKTGQLLLINPHQVHACNPCESMRWSYYMLYVDTDWLTRLRQDLGELQCDQWQDLSISCLTHPLLFEQFTTLATGLFDPQLTTEQKEADVSAFLRSLFSQLQDDSLAGSEPPSATLQKALVYLHKHYDSNVTLETLCALTDLNKGALIRLFRQACGMTPHAYLTNLRIQMAQIALRSETPLAEVALTHGFADQPHFQRTFKRLLAATPIQYRDGPKRLHQQYTAAEQQQKRQ</sequence>
<keyword evidence="2" id="KW-0238">DNA-binding</keyword>
<keyword evidence="3" id="KW-0010">Activator</keyword>
<dbReference type="Gene3D" id="1.10.10.60">
    <property type="entry name" value="Homeodomain-like"/>
    <property type="match status" value="1"/>
</dbReference>
<dbReference type="GO" id="GO:0043565">
    <property type="term" value="F:sequence-specific DNA binding"/>
    <property type="evidence" value="ECO:0007669"/>
    <property type="project" value="InterPro"/>
</dbReference>
<proteinExistence type="predicted"/>
<dbReference type="InterPro" id="IPR050204">
    <property type="entry name" value="AraC_XylS_family_regulators"/>
</dbReference>
<dbReference type="PANTHER" id="PTHR46796">
    <property type="entry name" value="HTH-TYPE TRANSCRIPTIONAL ACTIVATOR RHAS-RELATED"/>
    <property type="match status" value="1"/>
</dbReference>
<keyword evidence="7" id="KW-1185">Reference proteome</keyword>
<evidence type="ECO:0000256" key="4">
    <source>
        <dbReference type="ARBA" id="ARBA00023163"/>
    </source>
</evidence>